<dbReference type="AlphaFoldDB" id="A0ABD0Q146"/>
<sequence>MGAATWHSRCPNHTGLPSILQPVVRPCIPSARSVPRAGVQACRDADAFATGWGAMSNGQASVK</sequence>
<name>A0ABD0Q146_CIRMR</name>
<organism evidence="1 2">
    <name type="scientific">Cirrhinus mrigala</name>
    <name type="common">Mrigala</name>
    <dbReference type="NCBI Taxonomy" id="683832"/>
    <lineage>
        <taxon>Eukaryota</taxon>
        <taxon>Metazoa</taxon>
        <taxon>Chordata</taxon>
        <taxon>Craniata</taxon>
        <taxon>Vertebrata</taxon>
        <taxon>Euteleostomi</taxon>
        <taxon>Actinopterygii</taxon>
        <taxon>Neopterygii</taxon>
        <taxon>Teleostei</taxon>
        <taxon>Ostariophysi</taxon>
        <taxon>Cypriniformes</taxon>
        <taxon>Cyprinidae</taxon>
        <taxon>Labeoninae</taxon>
        <taxon>Labeonini</taxon>
        <taxon>Cirrhinus</taxon>
    </lineage>
</organism>
<feature type="non-terminal residue" evidence="1">
    <location>
        <position position="63"/>
    </location>
</feature>
<evidence type="ECO:0000313" key="1">
    <source>
        <dbReference type="EMBL" id="KAL0179859.1"/>
    </source>
</evidence>
<accession>A0ABD0Q146</accession>
<gene>
    <name evidence="1" type="ORF">M9458_025301</name>
</gene>
<protein>
    <submittedName>
        <fullName evidence="1">Uncharacterized protein</fullName>
    </submittedName>
</protein>
<proteinExistence type="predicted"/>
<keyword evidence="2" id="KW-1185">Reference proteome</keyword>
<dbReference type="Proteomes" id="UP001529510">
    <property type="component" value="Unassembled WGS sequence"/>
</dbReference>
<reference evidence="1 2" key="1">
    <citation type="submission" date="2024-05" db="EMBL/GenBank/DDBJ databases">
        <title>Genome sequencing and assembly of Indian major carp, Cirrhinus mrigala (Hamilton, 1822).</title>
        <authorList>
            <person name="Mohindra V."/>
            <person name="Chowdhury L.M."/>
            <person name="Lal K."/>
            <person name="Jena J.K."/>
        </authorList>
    </citation>
    <scope>NUCLEOTIDE SEQUENCE [LARGE SCALE GENOMIC DNA]</scope>
    <source>
        <strain evidence="1">CM1030</strain>
        <tissue evidence="1">Blood</tissue>
    </source>
</reference>
<comment type="caution">
    <text evidence="1">The sequence shown here is derived from an EMBL/GenBank/DDBJ whole genome shotgun (WGS) entry which is preliminary data.</text>
</comment>
<evidence type="ECO:0000313" key="2">
    <source>
        <dbReference type="Proteomes" id="UP001529510"/>
    </source>
</evidence>
<dbReference type="EMBL" id="JAMKFB020000012">
    <property type="protein sequence ID" value="KAL0179859.1"/>
    <property type="molecule type" value="Genomic_DNA"/>
</dbReference>